<comment type="cofactor">
    <cofactor evidence="1 6">
        <name>FAD</name>
        <dbReference type="ChEBI" id="CHEBI:57692"/>
    </cofactor>
</comment>
<dbReference type="SUPFAM" id="SSF47203">
    <property type="entry name" value="Acyl-CoA dehydrogenase C-terminal domain-like"/>
    <property type="match status" value="1"/>
</dbReference>
<dbReference type="InterPro" id="IPR006091">
    <property type="entry name" value="Acyl-CoA_Oxase/DH_mid-dom"/>
</dbReference>
<comment type="caution">
    <text evidence="10">The sequence shown here is derived from an EMBL/GenBank/DDBJ whole genome shotgun (WGS) entry which is preliminary data.</text>
</comment>
<dbReference type="Pfam" id="PF00441">
    <property type="entry name" value="Acyl-CoA_dh_1"/>
    <property type="match status" value="1"/>
</dbReference>
<dbReference type="AlphaFoldDB" id="A0A2P7PZD6"/>
<evidence type="ECO:0000256" key="1">
    <source>
        <dbReference type="ARBA" id="ARBA00001974"/>
    </source>
</evidence>
<dbReference type="PANTHER" id="PTHR43884:SF12">
    <property type="entry name" value="ISOVALERYL-COA DEHYDROGENASE, MITOCHONDRIAL-RELATED"/>
    <property type="match status" value="1"/>
</dbReference>
<keyword evidence="4 6" id="KW-0274">FAD</keyword>
<dbReference type="Pfam" id="PF02770">
    <property type="entry name" value="Acyl-CoA_dh_M"/>
    <property type="match status" value="1"/>
</dbReference>
<dbReference type="SUPFAM" id="SSF56645">
    <property type="entry name" value="Acyl-CoA dehydrogenase NM domain-like"/>
    <property type="match status" value="1"/>
</dbReference>
<dbReference type="InterPro" id="IPR037069">
    <property type="entry name" value="AcylCoA_DH/ox_N_sf"/>
</dbReference>
<feature type="domain" description="Acyl-CoA oxidase/dehydrogenase middle" evidence="8">
    <location>
        <begin position="123"/>
        <end position="219"/>
    </location>
</feature>
<dbReference type="InterPro" id="IPR046373">
    <property type="entry name" value="Acyl-CoA_Oxase/DH_mid-dom_sf"/>
</dbReference>
<dbReference type="PROSITE" id="PS00073">
    <property type="entry name" value="ACYL_COA_DH_2"/>
    <property type="match status" value="1"/>
</dbReference>
<dbReference type="InterPro" id="IPR013786">
    <property type="entry name" value="AcylCoA_DH/ox_N"/>
</dbReference>
<protein>
    <submittedName>
        <fullName evidence="10">Acyl-CoA dehydrogenase</fullName>
    </submittedName>
</protein>
<feature type="domain" description="Acyl-CoA dehydrogenase/oxidase N-terminal" evidence="9">
    <location>
        <begin position="6"/>
        <end position="116"/>
    </location>
</feature>
<dbReference type="InterPro" id="IPR009100">
    <property type="entry name" value="AcylCoA_DH/oxidase_NM_dom_sf"/>
</dbReference>
<dbReference type="InterPro" id="IPR009075">
    <property type="entry name" value="AcylCo_DH/oxidase_C"/>
</dbReference>
<keyword evidence="5 6" id="KW-0560">Oxidoreductase</keyword>
<evidence type="ECO:0000313" key="10">
    <source>
        <dbReference type="EMBL" id="PSJ31058.1"/>
    </source>
</evidence>
<evidence type="ECO:0000259" key="9">
    <source>
        <dbReference type="Pfam" id="PF02771"/>
    </source>
</evidence>
<accession>A0A2P7PZD6</accession>
<evidence type="ECO:0000256" key="3">
    <source>
        <dbReference type="ARBA" id="ARBA00022630"/>
    </source>
</evidence>
<dbReference type="PANTHER" id="PTHR43884">
    <property type="entry name" value="ACYL-COA DEHYDROGENASE"/>
    <property type="match status" value="1"/>
</dbReference>
<evidence type="ECO:0000256" key="2">
    <source>
        <dbReference type="ARBA" id="ARBA00009347"/>
    </source>
</evidence>
<evidence type="ECO:0000256" key="6">
    <source>
        <dbReference type="RuleBase" id="RU362125"/>
    </source>
</evidence>
<evidence type="ECO:0000313" key="11">
    <source>
        <dbReference type="Proteomes" id="UP000241434"/>
    </source>
</evidence>
<sequence>MKLKLEHEMVKKSIRDFCQVELYDTDLAKEMDQENRPMPKEFMDKLARYKYNSVIVPKEYGGAGADYMSYAIIMEELSRADCSSGTFLTAGASLVALPLVNFGTPEQKEKYLKPLSLGTQIGAFGLTEPGAGSDAGATATTAELDGDHYILNGRKCWITNAPFCDFAIVSAVTEKGKGTHGGISTFIVETKWDGVSHGAHEDKMGIRGTRTSDLIFNDVKVPKENMLGKLGAGFKVMMNTLESGRIGVAAQAVGVAQSALDEAVKYTQERVQFGKPIARFQNTQFTIADMATKVEAARMLVYSAAMDKDAGKNPGLASSMAKYYAAEVANEVAYKALQLHGGYGYVKDYRIERIYRDARILSIYEGTSQVQQMVIAAHVIK</sequence>
<organism evidence="10 11">
    <name type="scientific">Peptostreptococcus russellii</name>
    <dbReference type="NCBI Taxonomy" id="215200"/>
    <lineage>
        <taxon>Bacteria</taxon>
        <taxon>Bacillati</taxon>
        <taxon>Bacillota</taxon>
        <taxon>Clostridia</taxon>
        <taxon>Peptostreptococcales</taxon>
        <taxon>Peptostreptococcaceae</taxon>
        <taxon>Peptostreptococcus</taxon>
    </lineage>
</organism>
<dbReference type="InterPro" id="IPR006089">
    <property type="entry name" value="Acyl-CoA_DH_CS"/>
</dbReference>
<dbReference type="FunFam" id="2.40.110.10:FF:000001">
    <property type="entry name" value="Acyl-CoA dehydrogenase, mitochondrial"/>
    <property type="match status" value="1"/>
</dbReference>
<evidence type="ECO:0000259" key="8">
    <source>
        <dbReference type="Pfam" id="PF02770"/>
    </source>
</evidence>
<comment type="similarity">
    <text evidence="2 6">Belongs to the acyl-CoA dehydrogenase family.</text>
</comment>
<dbReference type="RefSeq" id="WP_106777135.1">
    <property type="nucleotide sequence ID" value="NZ_JBGGGQ010000004.1"/>
</dbReference>
<dbReference type="InterPro" id="IPR036250">
    <property type="entry name" value="AcylCo_DH-like_C"/>
</dbReference>
<name>A0A2P7PZD6_9FIRM</name>
<dbReference type="GO" id="GO:0003995">
    <property type="term" value="F:acyl-CoA dehydrogenase activity"/>
    <property type="evidence" value="ECO:0007669"/>
    <property type="project" value="InterPro"/>
</dbReference>
<dbReference type="PIRSF" id="PIRSF016578">
    <property type="entry name" value="HsaA"/>
    <property type="match status" value="1"/>
</dbReference>
<reference evidence="10" key="1">
    <citation type="thesis" date="2015" institute="Rutgers" country="The State University of New Jersey, 14 College Farm Rd., New Brunswick, NJ, USA">
        <title>Ammonia toxicity in bacteria and its implications for treatment of and resource recovery from highly nitrogenous organic wastes.</title>
        <authorList>
            <person name="Luther A.K."/>
        </authorList>
    </citation>
    <scope>NUCLEOTIDE SEQUENCE</scope>
    <source>
        <strain evidence="10">RT-10B</strain>
    </source>
</reference>
<proteinExistence type="inferred from homology"/>
<feature type="domain" description="Acyl-CoA dehydrogenase/oxidase C-terminal" evidence="7">
    <location>
        <begin position="231"/>
        <end position="379"/>
    </location>
</feature>
<dbReference type="Gene3D" id="2.40.110.10">
    <property type="entry name" value="Butyryl-CoA Dehydrogenase, subunit A, domain 2"/>
    <property type="match status" value="1"/>
</dbReference>
<dbReference type="Gene3D" id="1.20.140.10">
    <property type="entry name" value="Butyryl-CoA Dehydrogenase, subunit A, domain 3"/>
    <property type="match status" value="1"/>
</dbReference>
<dbReference type="FunFam" id="1.10.540.10:FF:000002">
    <property type="entry name" value="Acyl-CoA dehydrogenase FadE19"/>
    <property type="match status" value="1"/>
</dbReference>
<dbReference type="GO" id="GO:0050660">
    <property type="term" value="F:flavin adenine dinucleotide binding"/>
    <property type="evidence" value="ECO:0007669"/>
    <property type="project" value="InterPro"/>
</dbReference>
<dbReference type="OrthoDB" id="9802447at2"/>
<dbReference type="Pfam" id="PF02771">
    <property type="entry name" value="Acyl-CoA_dh_N"/>
    <property type="match status" value="1"/>
</dbReference>
<dbReference type="Gene3D" id="1.10.540.10">
    <property type="entry name" value="Acyl-CoA dehydrogenase/oxidase, N-terminal domain"/>
    <property type="match status" value="1"/>
</dbReference>
<evidence type="ECO:0000256" key="4">
    <source>
        <dbReference type="ARBA" id="ARBA00022827"/>
    </source>
</evidence>
<dbReference type="PROSITE" id="PS00072">
    <property type="entry name" value="ACYL_COA_DH_1"/>
    <property type="match status" value="1"/>
</dbReference>
<dbReference type="Proteomes" id="UP000241434">
    <property type="component" value="Unassembled WGS sequence"/>
</dbReference>
<gene>
    <name evidence="10" type="ORF">UF10_07215</name>
</gene>
<evidence type="ECO:0000256" key="5">
    <source>
        <dbReference type="ARBA" id="ARBA00023002"/>
    </source>
</evidence>
<dbReference type="FunFam" id="1.20.140.10:FF:000004">
    <property type="entry name" value="Acyl-CoA dehydrogenase FadE25"/>
    <property type="match status" value="1"/>
</dbReference>
<keyword evidence="3 6" id="KW-0285">Flavoprotein</keyword>
<keyword evidence="11" id="KW-1185">Reference proteome</keyword>
<evidence type="ECO:0000259" key="7">
    <source>
        <dbReference type="Pfam" id="PF00441"/>
    </source>
</evidence>
<dbReference type="EMBL" id="JYGE01000006">
    <property type="protein sequence ID" value="PSJ31058.1"/>
    <property type="molecule type" value="Genomic_DNA"/>
</dbReference>